<dbReference type="AlphaFoldDB" id="A0AAC9PUY3"/>
<sequence>MSDKKQIDRLFQEKFKDFEAKPSNKVWENIQSKINHQPEKTKTVFPLWLRLSAIAAILLLLFSVGNFIFSNQNTKTNTTIVNTNSQKDNTPTNTKNSSVKNNDNSLQENKTITNPVAASSKDKIETNNSEINSSSNSLNPKNSLNRKNLGNKNLYNVAKSATSKNNFINQNKPLKSTNNNLTNKATTNNNSIVNSTLNETKTNQNATVLNSNTSNTTINSNKIDINSKDIIQDNVATNANVASTKSETEKEEEKLMELDSANSSNAIEEAIAKIENLDEKEEKINRWTVNANAAPVYYNTLGKGSHIHDQFIDNPKNGEVNTSYGINVGYALNDKLKVRSGINKLNLSYDTANIIVYENVTNTPSNVPLRNINFIPTSSGQNISVLSSNSFSVQQISEVVNDNLNAALSQRLSYLEVPLELEYSVIKKRFGLNLIGGFSTFFLSDNEVVTEVENRKTKIGEANNINNLSFSANAGIGIDYKFSKTVKFNLEPTFKYQINAYNETSGNFRPYIIGVYTGISYKF</sequence>
<dbReference type="EMBL" id="CP019352">
    <property type="protein sequence ID" value="APX98836.1"/>
    <property type="molecule type" value="Genomic_DNA"/>
</dbReference>
<evidence type="ECO:0000256" key="2">
    <source>
        <dbReference type="SAM" id="Phobius"/>
    </source>
</evidence>
<name>A0AAC9PUY3_9FLAO</name>
<gene>
    <name evidence="3" type="ORF">BWR22_00450</name>
</gene>
<keyword evidence="2" id="KW-0812">Transmembrane</keyword>
<protein>
    <recommendedName>
        <fullName evidence="5">Outer membrane protein with beta-barrel domain</fullName>
    </recommendedName>
</protein>
<evidence type="ECO:0000313" key="3">
    <source>
        <dbReference type="EMBL" id="APX98836.1"/>
    </source>
</evidence>
<dbReference type="RefSeq" id="WP_076731483.1">
    <property type="nucleotide sequence ID" value="NZ_CP019352.1"/>
</dbReference>
<keyword evidence="4" id="KW-1185">Reference proteome</keyword>
<reference evidence="3 4" key="1">
    <citation type="submission" date="2017-01" db="EMBL/GenBank/DDBJ databases">
        <title>Complete genome of Lacinutrix venerupis DOK2-8 isolated from seawater in Dokdo.</title>
        <authorList>
            <person name="Chi W.-J."/>
            <person name="Kim J.H."/>
        </authorList>
    </citation>
    <scope>NUCLEOTIDE SEQUENCE [LARGE SCALE GENOMIC DNA]</scope>
    <source>
        <strain evidence="3 4">DOK2-8</strain>
    </source>
</reference>
<organism evidence="3 4">
    <name type="scientific">Lacinutrix venerupis</name>
    <dbReference type="NCBI Taxonomy" id="1486034"/>
    <lineage>
        <taxon>Bacteria</taxon>
        <taxon>Pseudomonadati</taxon>
        <taxon>Bacteroidota</taxon>
        <taxon>Flavobacteriia</taxon>
        <taxon>Flavobacteriales</taxon>
        <taxon>Flavobacteriaceae</taxon>
        <taxon>Lacinutrix</taxon>
    </lineage>
</organism>
<feature type="compositionally biased region" description="Low complexity" evidence="1">
    <location>
        <begin position="127"/>
        <end position="148"/>
    </location>
</feature>
<feature type="transmembrane region" description="Helical" evidence="2">
    <location>
        <begin position="47"/>
        <end position="69"/>
    </location>
</feature>
<dbReference type="InterPro" id="IPR011250">
    <property type="entry name" value="OMP/PagP_B-barrel"/>
</dbReference>
<feature type="compositionally biased region" description="Low complexity" evidence="1">
    <location>
        <begin position="171"/>
        <end position="191"/>
    </location>
</feature>
<evidence type="ECO:0008006" key="5">
    <source>
        <dbReference type="Google" id="ProtNLM"/>
    </source>
</evidence>
<accession>A0AAC9PUY3</accession>
<dbReference type="KEGG" id="lvn:BWR22_00450"/>
<feature type="region of interest" description="Disordered" evidence="1">
    <location>
        <begin position="80"/>
        <end position="149"/>
    </location>
</feature>
<evidence type="ECO:0000256" key="1">
    <source>
        <dbReference type="SAM" id="MobiDB-lite"/>
    </source>
</evidence>
<dbReference type="Proteomes" id="UP000187506">
    <property type="component" value="Chromosome"/>
</dbReference>
<evidence type="ECO:0000313" key="4">
    <source>
        <dbReference type="Proteomes" id="UP000187506"/>
    </source>
</evidence>
<proteinExistence type="predicted"/>
<feature type="compositionally biased region" description="Polar residues" evidence="1">
    <location>
        <begin position="85"/>
        <end position="117"/>
    </location>
</feature>
<keyword evidence="2" id="KW-0472">Membrane</keyword>
<keyword evidence="2" id="KW-1133">Transmembrane helix</keyword>
<feature type="region of interest" description="Disordered" evidence="1">
    <location>
        <begin position="164"/>
        <end position="191"/>
    </location>
</feature>
<dbReference type="SUPFAM" id="SSF56925">
    <property type="entry name" value="OMPA-like"/>
    <property type="match status" value="1"/>
</dbReference>